<evidence type="ECO:0000313" key="4">
    <source>
        <dbReference type="Proteomes" id="UP000005336"/>
    </source>
</evidence>
<dbReference type="SUPFAM" id="SSF53271">
    <property type="entry name" value="PRTase-like"/>
    <property type="match status" value="1"/>
</dbReference>
<dbReference type="PANTHER" id="PTHR47505:SF1">
    <property type="entry name" value="DNA UTILIZATION PROTEIN YHGH"/>
    <property type="match status" value="1"/>
</dbReference>
<organism evidence="3 4">
    <name type="scientific">Neisseria wadsworthii 9715</name>
    <dbReference type="NCBI Taxonomy" id="1030841"/>
    <lineage>
        <taxon>Bacteria</taxon>
        <taxon>Pseudomonadati</taxon>
        <taxon>Pseudomonadota</taxon>
        <taxon>Betaproteobacteria</taxon>
        <taxon>Neisseriales</taxon>
        <taxon>Neisseriaceae</taxon>
        <taxon>Neisseria</taxon>
    </lineage>
</organism>
<evidence type="ECO:0000313" key="3">
    <source>
        <dbReference type="EMBL" id="EGZ51185.1"/>
    </source>
</evidence>
<protein>
    <submittedName>
        <fullName evidence="3">Competence protein F</fullName>
    </submittedName>
</protein>
<reference evidence="3 4" key="1">
    <citation type="submission" date="2011-06" db="EMBL/GenBank/DDBJ databases">
        <authorList>
            <person name="Muzny D."/>
            <person name="Qin X."/>
            <person name="Deng J."/>
            <person name="Jiang H."/>
            <person name="Liu Y."/>
            <person name="Qu J."/>
            <person name="Song X.-Z."/>
            <person name="Zhang L."/>
            <person name="Thornton R."/>
            <person name="Coyle M."/>
            <person name="Francisco L."/>
            <person name="Jackson L."/>
            <person name="Javaid M."/>
            <person name="Korchina V."/>
            <person name="Kovar C."/>
            <person name="Mata R."/>
            <person name="Mathew T."/>
            <person name="Ngo R."/>
            <person name="Nguyen L."/>
            <person name="Nguyen N."/>
            <person name="Okwuonu G."/>
            <person name="Ongeri F."/>
            <person name="Pham C."/>
            <person name="Simmons D."/>
            <person name="Wilczek-Boney K."/>
            <person name="Hale W."/>
            <person name="Jakkamsetti A."/>
            <person name="Pham P."/>
            <person name="Ruth R."/>
            <person name="San Lucas F."/>
            <person name="Warren J."/>
            <person name="Zhang J."/>
            <person name="Zhao Z."/>
            <person name="Zhou C."/>
            <person name="Zhu D."/>
            <person name="Lee S."/>
            <person name="Bess C."/>
            <person name="Blankenburg K."/>
            <person name="Forbes L."/>
            <person name="Fu Q."/>
            <person name="Gubbala S."/>
            <person name="Hirani K."/>
            <person name="Jayaseelan J.C."/>
            <person name="Lara F."/>
            <person name="Munidasa M."/>
            <person name="Palculict T."/>
            <person name="Patil S."/>
            <person name="Pu L.-L."/>
            <person name="Saada N."/>
            <person name="Tang L."/>
            <person name="Weissenberger G."/>
            <person name="Zhu Y."/>
            <person name="Hemphill L."/>
            <person name="Shang Y."/>
            <person name="Youmans B."/>
            <person name="Ayvaz T."/>
            <person name="Ross M."/>
            <person name="Santibanez J."/>
            <person name="Aqrawi P."/>
            <person name="Gross S."/>
            <person name="Joshi V."/>
            <person name="Fowler G."/>
            <person name="Nazareth L."/>
            <person name="Reid J."/>
            <person name="Worley K."/>
            <person name="Petrosino J."/>
            <person name="Highlander S."/>
            <person name="Gibbs R."/>
        </authorList>
    </citation>
    <scope>NUCLEOTIDE SEQUENCE [LARGE SCALE GENOMIC DNA]</scope>
    <source>
        <strain evidence="3 4">9715</strain>
    </source>
</reference>
<dbReference type="Proteomes" id="UP000005336">
    <property type="component" value="Unassembled WGS sequence"/>
</dbReference>
<comment type="caution">
    <text evidence="3">The sequence shown here is derived from an EMBL/GenBank/DDBJ whole genome shotgun (WGS) entry which is preliminary data.</text>
</comment>
<sequence length="235" mass="25953">MGFLSFRLPQSEACLLCHDSGAGKGLCDACMKDLRVSASDAANVCPRCGGTSEGAAVCGQCQKEPPPFERLWASVEYAPPVSGILHRFKHRRDRSLAAPLVSLMASLPPPWLDDVRIDAVLAMPLSRERRLFRGFNQCDELAEALAKLYGWQVLPHNSVFRQASAPQSTLPFEARKKNVRGAFRVDACVKERNVLLIDDVLTSGETLRECARMLRRSGSSSVFCWTLAISKLKIF</sequence>
<dbReference type="InterPro" id="IPR044005">
    <property type="entry name" value="DZR_2"/>
</dbReference>
<dbReference type="PANTHER" id="PTHR47505">
    <property type="entry name" value="DNA UTILIZATION PROTEIN YHGH"/>
    <property type="match status" value="1"/>
</dbReference>
<dbReference type="Pfam" id="PF18912">
    <property type="entry name" value="DZR_2"/>
    <property type="match status" value="1"/>
</dbReference>
<dbReference type="InterPro" id="IPR029057">
    <property type="entry name" value="PRTase-like"/>
</dbReference>
<dbReference type="AlphaFoldDB" id="G4CMA5"/>
<dbReference type="STRING" id="1030841.HMPREF9370_0214"/>
<dbReference type="CDD" id="cd06223">
    <property type="entry name" value="PRTases_typeI"/>
    <property type="match status" value="1"/>
</dbReference>
<accession>G4CMA5</accession>
<evidence type="ECO:0000259" key="2">
    <source>
        <dbReference type="Pfam" id="PF18912"/>
    </source>
</evidence>
<dbReference type="HOGENOM" id="CLU_054549_0_2_4"/>
<dbReference type="InterPro" id="IPR051910">
    <property type="entry name" value="ComF/GntX_DNA_util-trans"/>
</dbReference>
<feature type="domain" description="Double zinc ribbon" evidence="2">
    <location>
        <begin position="8"/>
        <end position="62"/>
    </location>
</feature>
<dbReference type="Gene3D" id="3.40.50.2020">
    <property type="match status" value="1"/>
</dbReference>
<dbReference type="EMBL" id="AGAZ01000008">
    <property type="protein sequence ID" value="EGZ51185.1"/>
    <property type="molecule type" value="Genomic_DNA"/>
</dbReference>
<comment type="similarity">
    <text evidence="1">Belongs to the ComF/GntX family.</text>
</comment>
<gene>
    <name evidence="3" type="primary">comF</name>
    <name evidence="3" type="ORF">HMPREF9370_0214</name>
</gene>
<dbReference type="RefSeq" id="WP_009115361.1">
    <property type="nucleotide sequence ID" value="NZ_JH165159.1"/>
</dbReference>
<dbReference type="PATRIC" id="fig|1030841.3.peg.225"/>
<name>G4CMA5_9NEIS</name>
<keyword evidence="4" id="KW-1185">Reference proteome</keyword>
<evidence type="ECO:0000256" key="1">
    <source>
        <dbReference type="ARBA" id="ARBA00008007"/>
    </source>
</evidence>
<proteinExistence type="inferred from homology"/>
<dbReference type="InterPro" id="IPR000836">
    <property type="entry name" value="PRTase_dom"/>
</dbReference>